<accession>D1B693</accession>
<dbReference type="KEGG" id="tai:Taci_1303"/>
<evidence type="ECO:0000313" key="2">
    <source>
        <dbReference type="Proteomes" id="UP000002030"/>
    </source>
</evidence>
<dbReference type="HOGENOM" id="CLU_129785_0_0_0"/>
<dbReference type="STRING" id="525903.Taci_1303"/>
<dbReference type="EnsemblBacteria" id="ACZ19534">
    <property type="protein sequence ID" value="ACZ19534"/>
    <property type="gene ID" value="Taci_1303"/>
</dbReference>
<dbReference type="EMBL" id="CP001818">
    <property type="protein sequence ID" value="ACZ19534.1"/>
    <property type="molecule type" value="Genomic_DNA"/>
</dbReference>
<proteinExistence type="predicted"/>
<protein>
    <submittedName>
        <fullName evidence="1">Uncharacterized protein</fullName>
    </submittedName>
</protein>
<keyword evidence="2" id="KW-1185">Reference proteome</keyword>
<organism evidence="1 2">
    <name type="scientific">Thermanaerovibrio acidaminovorans (strain ATCC 49978 / DSM 6589 / Su883)</name>
    <name type="common">Selenomonas acidaminovorans</name>
    <dbReference type="NCBI Taxonomy" id="525903"/>
    <lineage>
        <taxon>Bacteria</taxon>
        <taxon>Thermotogati</taxon>
        <taxon>Synergistota</taxon>
        <taxon>Synergistia</taxon>
        <taxon>Synergistales</taxon>
        <taxon>Synergistaceae</taxon>
        <taxon>Thermanaerovibrio</taxon>
    </lineage>
</organism>
<dbReference type="Proteomes" id="UP000002030">
    <property type="component" value="Chromosome"/>
</dbReference>
<name>D1B693_THEAS</name>
<dbReference type="eggNOG" id="ENOG5031UWG">
    <property type="taxonomic scope" value="Bacteria"/>
</dbReference>
<gene>
    <name evidence="1" type="ordered locus">Taci_1303</name>
</gene>
<reference evidence="1 2" key="1">
    <citation type="journal article" date="2009" name="Stand. Genomic Sci.">
        <title>Complete genome sequence of Thermanaerovibrio acidaminovorans type strain (Su883).</title>
        <authorList>
            <person name="Chovatia M."/>
            <person name="Sikorski J."/>
            <person name="Schroder M."/>
            <person name="Lapidus A."/>
            <person name="Nolan M."/>
            <person name="Tice H."/>
            <person name="Glavina Del Rio T."/>
            <person name="Copeland A."/>
            <person name="Cheng J.F."/>
            <person name="Lucas S."/>
            <person name="Chen F."/>
            <person name="Bruce D."/>
            <person name="Goodwin L."/>
            <person name="Pitluck S."/>
            <person name="Ivanova N."/>
            <person name="Mavromatis K."/>
            <person name="Ovchinnikova G."/>
            <person name="Pati A."/>
            <person name="Chen A."/>
            <person name="Palaniappan K."/>
            <person name="Land M."/>
            <person name="Hauser L."/>
            <person name="Chang Y.J."/>
            <person name="Jeffries C.D."/>
            <person name="Chain P."/>
            <person name="Saunders E."/>
            <person name="Detter J.C."/>
            <person name="Brettin T."/>
            <person name="Rohde M."/>
            <person name="Goker M."/>
            <person name="Spring S."/>
            <person name="Bristow J."/>
            <person name="Markowitz V."/>
            <person name="Hugenholtz P."/>
            <person name="Kyrpides N.C."/>
            <person name="Klenk H.P."/>
            <person name="Eisen J.A."/>
        </authorList>
    </citation>
    <scope>NUCLEOTIDE SEQUENCE [LARGE SCALE GENOMIC DNA]</scope>
    <source>
        <strain evidence="2">ATCC 49978 / DSM 6589 / Su883</strain>
    </source>
</reference>
<evidence type="ECO:0000313" key="1">
    <source>
        <dbReference type="EMBL" id="ACZ19534.1"/>
    </source>
</evidence>
<dbReference type="RefSeq" id="WP_012870045.1">
    <property type="nucleotide sequence ID" value="NC_013522.1"/>
</dbReference>
<sequence>MASGVSAAYVVVDERDGLYVGAALVVDNRGVPLDFRYTEPLRPTKIERILYGGALDVYLKEDVIVKGLVDALEVRPSLWLVREMDALGAVRQHGKGPTALVESTSLAPLDRTGQADLQGELEFLLQVDPISSPVRVVLTKDQLQQASKVFEQLVSLGETMEVLEPFGRVIRALEALKDEPL</sequence>
<dbReference type="OrthoDB" id="4773at2"/>
<dbReference type="AlphaFoldDB" id="D1B693"/>